<comment type="caution">
    <text evidence="1">The sequence shown here is derived from an EMBL/GenBank/DDBJ whole genome shotgun (WGS) entry which is preliminary data.</text>
</comment>
<dbReference type="EMBL" id="JARRTL010000009">
    <property type="protein sequence ID" value="MEC0485512.1"/>
    <property type="molecule type" value="Genomic_DNA"/>
</dbReference>
<name>A0ABU6H6F3_9BACI</name>
<dbReference type="Proteomes" id="UP001341297">
    <property type="component" value="Unassembled WGS sequence"/>
</dbReference>
<evidence type="ECO:0000313" key="2">
    <source>
        <dbReference type="Proteomes" id="UP001341297"/>
    </source>
</evidence>
<dbReference type="RefSeq" id="WP_156183632.1">
    <property type="nucleotide sequence ID" value="NZ_CP023481.1"/>
</dbReference>
<accession>A0ABU6H6F3</accession>
<sequence>MKEIAQDIGVYKSVFSTCCCRKNTDFPAIKMADGREDIAGCAAECGNGESFVMGLQ</sequence>
<evidence type="ECO:0000313" key="1">
    <source>
        <dbReference type="EMBL" id="MEC0485512.1"/>
    </source>
</evidence>
<keyword evidence="2" id="KW-1185">Reference proteome</keyword>
<reference evidence="1 2" key="1">
    <citation type="submission" date="2023-03" db="EMBL/GenBank/DDBJ databases">
        <title>Agriculturally important microbes genome sequencing.</title>
        <authorList>
            <person name="Dunlap C."/>
        </authorList>
    </citation>
    <scope>NUCLEOTIDE SEQUENCE [LARGE SCALE GENOMIC DNA]</scope>
    <source>
        <strain evidence="1 2">CBP-3203</strain>
    </source>
</reference>
<gene>
    <name evidence="1" type="ORF">P8828_11770</name>
</gene>
<protein>
    <submittedName>
        <fullName evidence="1">Uncharacterized protein</fullName>
    </submittedName>
</protein>
<organism evidence="1 2">
    <name type="scientific">Bacillus glycinifermentans</name>
    <dbReference type="NCBI Taxonomy" id="1664069"/>
    <lineage>
        <taxon>Bacteria</taxon>
        <taxon>Bacillati</taxon>
        <taxon>Bacillota</taxon>
        <taxon>Bacilli</taxon>
        <taxon>Bacillales</taxon>
        <taxon>Bacillaceae</taxon>
        <taxon>Bacillus</taxon>
    </lineage>
</organism>
<proteinExistence type="predicted"/>